<sequence>MTEEYVDYAGRSEPKERWLKASPLIIAGVLGVPLLALAVLFSLSIAQIAKFMFDLGTTGWDVVGIVFLSLSGALCVLLWIAFLFIGSRRRTWRWRISWAAAALLVAAALPLWWLFAGYLTGNPAPM</sequence>
<dbReference type="AlphaFoldDB" id="A0A7T3ZWN8"/>
<keyword evidence="1" id="KW-0472">Membrane</keyword>
<protein>
    <submittedName>
        <fullName evidence="2">Uncharacterized protein</fullName>
    </submittedName>
</protein>
<reference evidence="2 3" key="1">
    <citation type="submission" date="2020-12" db="EMBL/GenBank/DDBJ databases">
        <title>FDA dAtabase for Regulatory Grade micrObial Sequences (FDA-ARGOS): Supporting development and validation of Infectious Disease Dx tests.</title>
        <authorList>
            <person name="Sproer C."/>
            <person name="Gronow S."/>
            <person name="Severitt S."/>
            <person name="Schroder I."/>
            <person name="Tallon L."/>
            <person name="Sadzewicz L."/>
            <person name="Zhao X."/>
            <person name="Boylan J."/>
            <person name="Ott S."/>
            <person name="Bowen H."/>
            <person name="Vavikolanu K."/>
            <person name="Mehta A."/>
            <person name="Aluvathingal J."/>
            <person name="Nadendla S."/>
            <person name="Lowell S."/>
            <person name="Myers T."/>
            <person name="Yan Y."/>
            <person name="Sichtig H."/>
        </authorList>
    </citation>
    <scope>NUCLEOTIDE SEQUENCE [LARGE SCALE GENOMIC DNA]</scope>
    <source>
        <strain evidence="2 3">FDAARGOS_990</strain>
    </source>
</reference>
<feature type="transmembrane region" description="Helical" evidence="1">
    <location>
        <begin position="21"/>
        <end position="45"/>
    </location>
</feature>
<keyword evidence="1" id="KW-0812">Transmembrane</keyword>
<dbReference type="RefSeq" id="WP_198498278.1">
    <property type="nucleotide sequence ID" value="NZ_CP065989.1"/>
</dbReference>
<feature type="transmembrane region" description="Helical" evidence="1">
    <location>
        <begin position="65"/>
        <end position="86"/>
    </location>
</feature>
<evidence type="ECO:0000313" key="2">
    <source>
        <dbReference type="EMBL" id="QQB13050.1"/>
    </source>
</evidence>
<gene>
    <name evidence="2" type="ORF">I6H47_09220</name>
</gene>
<dbReference type="Proteomes" id="UP000595374">
    <property type="component" value="Chromosome"/>
</dbReference>
<keyword evidence="1" id="KW-1133">Transmembrane helix</keyword>
<organism evidence="2 3">
    <name type="scientific">Brevibacterium casei</name>
    <dbReference type="NCBI Taxonomy" id="33889"/>
    <lineage>
        <taxon>Bacteria</taxon>
        <taxon>Bacillati</taxon>
        <taxon>Actinomycetota</taxon>
        <taxon>Actinomycetes</taxon>
        <taxon>Micrococcales</taxon>
        <taxon>Brevibacteriaceae</taxon>
        <taxon>Brevibacterium</taxon>
    </lineage>
</organism>
<proteinExistence type="predicted"/>
<dbReference type="EMBL" id="CP065989">
    <property type="protein sequence ID" value="QQB13050.1"/>
    <property type="molecule type" value="Genomic_DNA"/>
</dbReference>
<accession>A0A7T3ZWN8</accession>
<feature type="transmembrane region" description="Helical" evidence="1">
    <location>
        <begin position="98"/>
        <end position="119"/>
    </location>
</feature>
<evidence type="ECO:0000313" key="3">
    <source>
        <dbReference type="Proteomes" id="UP000595374"/>
    </source>
</evidence>
<name>A0A7T3ZWN8_9MICO</name>
<evidence type="ECO:0000256" key="1">
    <source>
        <dbReference type="SAM" id="Phobius"/>
    </source>
</evidence>